<feature type="chain" id="PRO_5044731315" description="Sulfhydryl oxidase" evidence="15">
    <location>
        <begin position="25"/>
        <end position="741"/>
    </location>
</feature>
<dbReference type="Reactome" id="R-XTR-8957275">
    <property type="pathway name" value="Post-translational protein phosphorylation"/>
</dbReference>
<evidence type="ECO:0000256" key="5">
    <source>
        <dbReference type="ARBA" id="ARBA00022630"/>
    </source>
</evidence>
<dbReference type="Proteomes" id="UP000008143">
    <property type="component" value="Chromosome 4"/>
</dbReference>
<dbReference type="FunFam" id="1.20.120.310:FF:000001">
    <property type="entry name" value="Sulfhydryl oxidase"/>
    <property type="match status" value="1"/>
</dbReference>
<evidence type="ECO:0000256" key="11">
    <source>
        <dbReference type="ARBA" id="ARBA00045804"/>
    </source>
</evidence>
<protein>
    <recommendedName>
        <fullName evidence="13">Sulfhydryl oxidase</fullName>
        <ecNumber evidence="13">1.8.3.2</ecNumber>
    </recommendedName>
</protein>
<dbReference type="InterPro" id="IPR039798">
    <property type="entry name" value="Sulfhydryl_oxidase"/>
</dbReference>
<dbReference type="GO" id="GO:0005615">
    <property type="term" value="C:extracellular space"/>
    <property type="evidence" value="ECO:0000318"/>
    <property type="project" value="GO_Central"/>
</dbReference>
<keyword evidence="19" id="KW-1185">Reference proteome</keyword>
<dbReference type="GO" id="GO:0016971">
    <property type="term" value="F:flavin-dependent sulfhydryl oxidase activity"/>
    <property type="evidence" value="ECO:0000318"/>
    <property type="project" value="GO_Central"/>
</dbReference>
<dbReference type="FunFam" id="1.20.120.1960:FF:000001">
    <property type="entry name" value="Sulfhydryl oxidase"/>
    <property type="match status" value="1"/>
</dbReference>
<dbReference type="InterPro" id="IPR017905">
    <property type="entry name" value="ERV/ALR_sulphydryl_oxidase"/>
</dbReference>
<evidence type="ECO:0000256" key="14">
    <source>
        <dbReference type="SAM" id="MobiDB-lite"/>
    </source>
</evidence>
<sequence length="741" mass="84330">MGVSGLCICGATLVLLATVVPSHAGLYTPDEPVVHLDRKAHTYLLGSRSFWVAEFYASWCGHCQRFKPSWSGLAEDIKDWRPVVYLGVIDCAESSNFETCNEFGVEGYPTIKSFKSFTKEVSQGVSEDAVHSVQALRENIITRLEEQKDSRPSSWPPLEPISTFEVENFFKTKQENYLALIFEEPSMYIGRETTLDMVQYEGVSVRRVLRDQNDMVNKFWITSYPSLVLLSRNGSNTVVNLKADTRSSYTDFLRSLPGVRKKNLFIIGVANNGTTEQDDRRIADSTKLYMADLESAVHYTLRAEVSRFSHLEGERLDALIAYVSVLRKYFPARPYGTTLLKSIHSWLHDRAGKEVLYKDFENVLNNKDEAQNAVLSSSVNYVWCQGSHPNFRGFPCSLWTLFHFLTVQASEDTAAPPTEVLLGLRGYVKNFFGCRECAGHFESMAAESMNTVNTLDEAILWLWDRHNRVNKRLAGQPSEDPEFPKLPWPSKTLCPFCQVEDGGDELAWDIPNVLNFMKTHYSRQNLANDYLEDEEVLLERQKNGTKKEVTKPNEDISVEETSDKTESHINLRYPQRNAEDHENKNVPLTTQETNPDKNPTESEVQFAAHLRVEDEKNTGEGNSFLLSLLPSRSLQGSIELGSDHALQAKIIIDIPEEEFDHIAVRKRLLRRGIDENFIGVVAEKGTVNVKGRLGKMLEVGFSRLDISLCVLLYFLSSMCLLCMYLYMSLRTRCLRQRTFYP</sequence>
<dbReference type="OrthoDB" id="59470at2759"/>
<dbReference type="GO" id="GO:0006457">
    <property type="term" value="P:protein folding"/>
    <property type="evidence" value="ECO:0000318"/>
    <property type="project" value="GO_Central"/>
</dbReference>
<comment type="similarity">
    <text evidence="3 13">Belongs to the quiescin-sulfhydryl oxidase (QSOX) family.</text>
</comment>
<evidence type="ECO:0000313" key="20">
    <source>
        <dbReference type="RefSeq" id="XP_002937004.1"/>
    </source>
</evidence>
<dbReference type="Reactome" id="R-XTR-6798695">
    <property type="pathway name" value="Neutrophil degranulation"/>
</dbReference>
<feature type="region of interest" description="Disordered" evidence="14">
    <location>
        <begin position="542"/>
        <end position="600"/>
    </location>
</feature>
<dbReference type="Gene3D" id="1.20.120.310">
    <property type="entry name" value="ERV/ALR sulfhydryl oxidase domain"/>
    <property type="match status" value="1"/>
</dbReference>
<feature type="domain" description="Thioredoxin" evidence="17">
    <location>
        <begin position="22"/>
        <end position="146"/>
    </location>
</feature>
<dbReference type="AGR" id="Xenbase:XB-GENE-944881"/>
<feature type="signal peptide" evidence="15">
    <location>
        <begin position="1"/>
        <end position="24"/>
    </location>
</feature>
<evidence type="ECO:0000313" key="19">
    <source>
        <dbReference type="Proteomes" id="UP000008143"/>
    </source>
</evidence>
<dbReference type="CDD" id="cd02992">
    <property type="entry name" value="PDI_a_QSOX"/>
    <property type="match status" value="1"/>
</dbReference>
<dbReference type="InterPro" id="IPR013766">
    <property type="entry name" value="Thioredoxin_domain"/>
</dbReference>
<feature type="transmembrane region" description="Helical" evidence="13">
    <location>
        <begin position="710"/>
        <end position="727"/>
    </location>
</feature>
<dbReference type="EC" id="1.8.3.2" evidence="13"/>
<comment type="subcellular location">
    <subcellularLocation>
        <location evidence="2">Secreted</location>
    </subcellularLocation>
</comment>
<keyword evidence="9" id="KW-1015">Disulfide bond</keyword>
<comment type="cofactor">
    <cofactor evidence="1 13">
        <name>FAD</name>
        <dbReference type="ChEBI" id="CHEBI:57692"/>
    </cofactor>
</comment>
<dbReference type="PANTHER" id="PTHR22897">
    <property type="entry name" value="QUIESCIN Q6-RELATED SULFHYDRYL OXIDASE"/>
    <property type="match status" value="1"/>
</dbReference>
<reference evidence="20" key="3">
    <citation type="submission" date="2025-04" db="UniProtKB">
        <authorList>
            <consortium name="RefSeq"/>
        </authorList>
    </citation>
    <scope>IDENTIFICATION</scope>
    <source>
        <strain evidence="20">Nigerian</strain>
        <tissue evidence="20">Liver and blood</tissue>
    </source>
</reference>
<dbReference type="GO" id="GO:0000139">
    <property type="term" value="C:Golgi membrane"/>
    <property type="evidence" value="ECO:0000318"/>
    <property type="project" value="GO_Central"/>
</dbReference>
<dbReference type="AlphaFoldDB" id="F6YXP5"/>
<keyword evidence="13" id="KW-0472">Membrane</keyword>
<keyword evidence="6 15" id="KW-0732">Signal</keyword>
<evidence type="ECO:0000256" key="13">
    <source>
        <dbReference type="RuleBase" id="RU371123"/>
    </source>
</evidence>
<evidence type="ECO:0000256" key="10">
    <source>
        <dbReference type="ARBA" id="ARBA00023180"/>
    </source>
</evidence>
<comment type="function">
    <text evidence="11">Catalyzes the oxidation of sulfhydryl groups in peptide and protein thiols to disulfides with the reduction of oxygen to hydrogen peroxide. Plays a role in disulfide bond formation in a variety of extracellular proteins. In fibroblasts, required for normal incorporation of laminin into the extracellular matrix, and thereby for normal cell-cell adhesion and cell migration.</text>
</comment>
<keyword evidence="8 13" id="KW-0560">Oxidoreductase</keyword>
<dbReference type="FunFam" id="3.40.30.10:FF:000080">
    <property type="entry name" value="Sulfhydryl oxidase"/>
    <property type="match status" value="1"/>
</dbReference>
<evidence type="ECO:0000256" key="12">
    <source>
        <dbReference type="ARBA" id="ARBA00048864"/>
    </source>
</evidence>
<keyword evidence="13" id="KW-1133">Transmembrane helix</keyword>
<dbReference type="CTD" id="5768"/>
<evidence type="ECO:0000256" key="8">
    <source>
        <dbReference type="ARBA" id="ARBA00023002"/>
    </source>
</evidence>
<evidence type="ECO:0000256" key="1">
    <source>
        <dbReference type="ARBA" id="ARBA00001974"/>
    </source>
</evidence>
<proteinExistence type="inferred from homology"/>
<evidence type="ECO:0000259" key="17">
    <source>
        <dbReference type="PROSITE" id="PS51352"/>
    </source>
</evidence>
<evidence type="ECO:0000313" key="18">
    <source>
        <dbReference type="Ensembl" id="ENSXETP00000050082"/>
    </source>
</evidence>
<keyword evidence="5 13" id="KW-0285">Flavoprotein</keyword>
<dbReference type="InterPro" id="IPR042568">
    <property type="entry name" value="QSOX_FAD-bd_sf"/>
</dbReference>
<evidence type="ECO:0000256" key="9">
    <source>
        <dbReference type="ARBA" id="ARBA00023157"/>
    </source>
</evidence>
<evidence type="ECO:0000256" key="2">
    <source>
        <dbReference type="ARBA" id="ARBA00004613"/>
    </source>
</evidence>
<keyword evidence="13" id="KW-0812">Transmembrane</keyword>
<evidence type="ECO:0000256" key="4">
    <source>
        <dbReference type="ARBA" id="ARBA00022525"/>
    </source>
</evidence>
<dbReference type="GeneTree" id="ENSGT00940000159504"/>
<dbReference type="ExpressionAtlas" id="F6YXP5">
    <property type="expression patterns" value="differential"/>
</dbReference>
<dbReference type="Reactome" id="R-XTR-381426">
    <property type="pathway name" value="Regulation of Insulin-like Growth Factor (IGF) transport and uptake by Insulin-like Growth Factor Binding Proteins (IGFBPs)"/>
</dbReference>
<dbReference type="SUPFAM" id="SSF69000">
    <property type="entry name" value="FAD-dependent thiol oxidase"/>
    <property type="match status" value="1"/>
</dbReference>
<dbReference type="Pfam" id="PF04777">
    <property type="entry name" value="Evr1_Alr"/>
    <property type="match status" value="1"/>
</dbReference>
<evidence type="ECO:0000259" key="16">
    <source>
        <dbReference type="PROSITE" id="PS51324"/>
    </source>
</evidence>
<dbReference type="PANTHER" id="PTHR22897:SF6">
    <property type="entry name" value="SULFHYDRYL OXIDASE 1"/>
    <property type="match status" value="1"/>
</dbReference>
<feature type="compositionally biased region" description="Basic and acidic residues" evidence="14">
    <location>
        <begin position="542"/>
        <end position="554"/>
    </location>
</feature>
<dbReference type="GeneID" id="613045"/>
<reference evidence="18" key="2">
    <citation type="submission" date="2011-06" db="UniProtKB">
        <authorList>
            <consortium name="Ensembl"/>
        </authorList>
    </citation>
    <scope>IDENTIFICATION</scope>
</reference>
<dbReference type="RefSeq" id="XP_002937004.1">
    <property type="nucleotide sequence ID" value="XM_002936958.5"/>
</dbReference>
<reference evidence="18" key="1">
    <citation type="journal article" date="2010" name="Science">
        <title>The genome of the Western clawed frog Xenopus tropicalis.</title>
        <authorList>
            <person name="Hellsten U."/>
            <person name="Harland R.M."/>
            <person name="Gilchrist M.J."/>
            <person name="Hendrix D."/>
            <person name="Jurka J."/>
            <person name="Kapitonov V."/>
            <person name="Ovcharenko I."/>
            <person name="Putnam N.H."/>
            <person name="Shu S."/>
            <person name="Taher L."/>
            <person name="Blitz I.L."/>
            <person name="Blumberg B."/>
            <person name="Dichmann D.S."/>
            <person name="Dubchak I."/>
            <person name="Amaya E."/>
            <person name="Detter J.C."/>
            <person name="Fletcher R."/>
            <person name="Gerhard D.S."/>
            <person name="Goodstein D."/>
            <person name="Graves T."/>
            <person name="Grigoriev I.V."/>
            <person name="Grimwood J."/>
            <person name="Kawashima T."/>
            <person name="Lindquist E."/>
            <person name="Lucas S.M."/>
            <person name="Mead P.E."/>
            <person name="Mitros T."/>
            <person name="Ogino H."/>
            <person name="Ohta Y."/>
            <person name="Poliakov A.V."/>
            <person name="Pollet N."/>
            <person name="Robert J."/>
            <person name="Salamov A."/>
            <person name="Sater A.K."/>
            <person name="Schmutz J."/>
            <person name="Terry A."/>
            <person name="Vize P.D."/>
            <person name="Warren W.C."/>
            <person name="Wells D."/>
            <person name="Wills A."/>
            <person name="Wilson R.K."/>
            <person name="Zimmerman L.B."/>
            <person name="Zorn A.M."/>
            <person name="Grainger R."/>
            <person name="Grammer T."/>
            <person name="Khokha M.K."/>
            <person name="Richardson P.M."/>
            <person name="Rokhsar D.S."/>
        </authorList>
    </citation>
    <scope>NUCLEOTIDE SEQUENCE [LARGE SCALE GENOMIC DNA]</scope>
    <source>
        <strain evidence="18">Nigerian</strain>
    </source>
</reference>
<dbReference type="PROSITE" id="PS51324">
    <property type="entry name" value="ERV_ALR"/>
    <property type="match status" value="1"/>
</dbReference>
<name>F6YXP5_XENTR</name>
<dbReference type="Pfam" id="PF00085">
    <property type="entry name" value="Thioredoxin"/>
    <property type="match status" value="1"/>
</dbReference>
<dbReference type="InterPro" id="IPR036774">
    <property type="entry name" value="ERV/ALR_sulphydryl_oxid_sf"/>
</dbReference>
<keyword evidence="4" id="KW-0964">Secreted</keyword>
<accession>F6YXP5</accession>
<comment type="catalytic activity">
    <reaction evidence="12 13">
        <text>2 R'C(R)SH + O2 = R'C(R)S-S(R)CR' + H2O2</text>
        <dbReference type="Rhea" id="RHEA:17357"/>
        <dbReference type="ChEBI" id="CHEBI:15379"/>
        <dbReference type="ChEBI" id="CHEBI:16240"/>
        <dbReference type="ChEBI" id="CHEBI:16520"/>
        <dbReference type="ChEBI" id="CHEBI:17412"/>
        <dbReference type="EC" id="1.8.3.2"/>
    </reaction>
</comment>
<dbReference type="OMA" id="NASWEHC"/>
<dbReference type="Pfam" id="PF18371">
    <property type="entry name" value="FAD_SOX"/>
    <property type="match status" value="1"/>
</dbReference>
<dbReference type="Xenbase" id="XB-GENE-944881">
    <property type="gene designation" value="qsox1"/>
</dbReference>
<feature type="domain" description="ERV/ALR sulfhydryl oxidase" evidence="16">
    <location>
        <begin position="387"/>
        <end position="488"/>
    </location>
</feature>
<dbReference type="InterPro" id="IPR017937">
    <property type="entry name" value="Thioredoxin_CS"/>
</dbReference>
<dbReference type="InterPro" id="IPR040986">
    <property type="entry name" value="QSOX_FAD-bd_dom"/>
</dbReference>
<dbReference type="FunFam" id="3.40.30.10:FF:000073">
    <property type="entry name" value="Sulfhydryl oxidase"/>
    <property type="match status" value="1"/>
</dbReference>
<evidence type="ECO:0000256" key="6">
    <source>
        <dbReference type="ARBA" id="ARBA00022729"/>
    </source>
</evidence>
<dbReference type="Ensembl" id="ENSXETT00000050082">
    <property type="protein sequence ID" value="ENSXETP00000050082"/>
    <property type="gene ID" value="ENSXETG00000044624"/>
</dbReference>
<dbReference type="Reactome" id="R-XTR-114608">
    <property type="pathway name" value="Platelet degranulation"/>
</dbReference>
<dbReference type="InterPro" id="IPR041269">
    <property type="entry name" value="QSOX_Trx1"/>
</dbReference>
<dbReference type="InterPro" id="IPR036249">
    <property type="entry name" value="Thioredoxin-like_sf"/>
</dbReference>
<organism evidence="18">
    <name type="scientific">Xenopus tropicalis</name>
    <name type="common">Western clawed frog</name>
    <name type="synonym">Silurana tropicalis</name>
    <dbReference type="NCBI Taxonomy" id="8364"/>
    <lineage>
        <taxon>Eukaryota</taxon>
        <taxon>Metazoa</taxon>
        <taxon>Chordata</taxon>
        <taxon>Craniata</taxon>
        <taxon>Vertebrata</taxon>
        <taxon>Euteleostomi</taxon>
        <taxon>Amphibia</taxon>
        <taxon>Batrachia</taxon>
        <taxon>Anura</taxon>
        <taxon>Pipoidea</taxon>
        <taxon>Pipidae</taxon>
        <taxon>Xenopodinae</taxon>
        <taxon>Xenopus</taxon>
        <taxon>Silurana</taxon>
    </lineage>
</organism>
<dbReference type="KEGG" id="xtr:613045"/>
<dbReference type="PROSITE" id="PS00194">
    <property type="entry name" value="THIOREDOXIN_1"/>
    <property type="match status" value="1"/>
</dbReference>
<dbReference type="Pfam" id="PF18108">
    <property type="entry name" value="QSOX_Trx1"/>
    <property type="match status" value="1"/>
</dbReference>
<evidence type="ECO:0000313" key="21">
    <source>
        <dbReference type="Xenbase" id="XB-GENE-944881"/>
    </source>
</evidence>
<evidence type="ECO:0000256" key="3">
    <source>
        <dbReference type="ARBA" id="ARBA00006041"/>
    </source>
</evidence>
<dbReference type="Gene3D" id="3.40.30.10">
    <property type="entry name" value="Glutaredoxin"/>
    <property type="match status" value="2"/>
</dbReference>
<gene>
    <name evidence="18 20 21" type="primary">qsox1</name>
</gene>
<dbReference type="Gene3D" id="1.20.120.1960">
    <property type="entry name" value="QSOX sulfhydryl oxidase domain"/>
    <property type="match status" value="1"/>
</dbReference>
<keyword evidence="10" id="KW-0325">Glycoprotein</keyword>
<dbReference type="SUPFAM" id="SSF52833">
    <property type="entry name" value="Thioredoxin-like"/>
    <property type="match status" value="1"/>
</dbReference>
<evidence type="ECO:0000256" key="7">
    <source>
        <dbReference type="ARBA" id="ARBA00022827"/>
    </source>
</evidence>
<keyword evidence="7 13" id="KW-0274">FAD</keyword>
<dbReference type="PROSITE" id="PS51352">
    <property type="entry name" value="THIOREDOXIN_2"/>
    <property type="match status" value="1"/>
</dbReference>
<dbReference type="GO" id="GO:0003756">
    <property type="term" value="F:protein disulfide isomerase activity"/>
    <property type="evidence" value="ECO:0000318"/>
    <property type="project" value="GO_Central"/>
</dbReference>
<evidence type="ECO:0000256" key="15">
    <source>
        <dbReference type="SAM" id="SignalP"/>
    </source>
</evidence>